<evidence type="ECO:0000256" key="3">
    <source>
        <dbReference type="ARBA" id="ARBA00022448"/>
    </source>
</evidence>
<keyword evidence="6" id="KW-0547">Nucleotide-binding</keyword>
<feature type="transmembrane region" description="Helical" evidence="10">
    <location>
        <begin position="238"/>
        <end position="259"/>
    </location>
</feature>
<dbReference type="CDD" id="cd03263">
    <property type="entry name" value="ABC_subfamily_A"/>
    <property type="match status" value="1"/>
</dbReference>
<feature type="transmembrane region" description="Helical" evidence="10">
    <location>
        <begin position="855"/>
        <end position="874"/>
    </location>
</feature>
<evidence type="ECO:0000256" key="1">
    <source>
        <dbReference type="ARBA" id="ARBA00004141"/>
    </source>
</evidence>
<reference evidence="12" key="1">
    <citation type="submission" date="2015-11" db="EMBL/GenBank/DDBJ databases">
        <title>De novo transcriptome assembly of four potential Pierce s Disease insect vectors from Arizona vineyards.</title>
        <authorList>
            <person name="Tassone E.E."/>
        </authorList>
    </citation>
    <scope>NUCLEOTIDE SEQUENCE</scope>
</reference>
<evidence type="ECO:0000256" key="2">
    <source>
        <dbReference type="ARBA" id="ARBA00008869"/>
    </source>
</evidence>
<dbReference type="GO" id="GO:0005319">
    <property type="term" value="F:lipid transporter activity"/>
    <property type="evidence" value="ECO:0007669"/>
    <property type="project" value="TreeGrafter"/>
</dbReference>
<evidence type="ECO:0000256" key="4">
    <source>
        <dbReference type="ARBA" id="ARBA00022692"/>
    </source>
</evidence>
<evidence type="ECO:0000256" key="6">
    <source>
        <dbReference type="ARBA" id="ARBA00022741"/>
    </source>
</evidence>
<sequence>PRESHWPIVKRMLQTLKVLLWKSYTLRKRRWIISLLELVTPILLFWLIVYYVKTKNTPKEDITYDSYQYQYNQFPTQSQYKLAYTPTTSFTSTIMSAVVTRLNQTSSKVTLVSKNSEDELVAWLKQEYLNESGNENPYDSYYVSAGVGVIFSNPADTSNLQYTLRTTKDYLQTTDDTRYGEGSGAGYSRYRGSGFLSIQAAVDQAFLYLYHNIPVPNNVFVEYLPYVASTSFDLMSNLFPVVISLGFNFVMPSLLRCIVEEKTSGTREMMRIMGMKGWVNWLNWMVYSLFVLLPVTLVVTWLLTVDLKGLGPAIVAGYFPVWIIFMLFALSFITLIFVISTIFTNGTLALIIGLIAWYVVTILLNSFFVSSPDKFSLFINLLTCLWPSIAIQWCINVISNFDKNGHPWTLSNLFDDGAGGGRVSVGLACIMMIVSMLLYSIITWYIDSVNPGPYGTAKKFTFIFQCFNRKTYDAKQSHVVGNQRNYEKPPSDTRVGIHIENLRKTFNQGKVVAVENVDLDIYEGNITALLGHNGAGKTTTMSILAGFFSPTRGKVIVNGKNIFDNMDEFRSNLGLCLQHNLLFSFFTVREHLVFYGMLKGLSKSQSEREGIELLRTLGIEEKKDDLASKLSGGMKRKLCLSIALMGDPQVLMLDEPTSGLDPESRRQVWDVLLGFRGHRTIIITTHFMEEADVLGDRIAIMDHGQVSCYGTSMFLKKLYNTGYQLNILKEEQAPVNPITRLVEQHVTSAKVKLSTPSQLSYNIKSDESPKFPALFTALETYKRELGVTEIGITCSTLEDVFLKVADNASHNIPENDDHLNNNPIIQGHSNSSGTGFLLQLRALVYKRFLTRIRTWISTLVFIIIPALMTAYTVYQIMGQNVVSEQPNLSISLSNFPGVHVAISADKQATSNLIQSIVRSGGATPDVVPADTSFNNYLGGQINDSLIKYEREMIAGFQYNSTVLLGEFSLYFLHSPAIVFNLVANILLQQLSPSSVITVSNHPIVVQMDLDICDLALQAPMKAQLFPLTMTIMTLGLMIVSMSYISYPLKERVNNSKQLQLMTGVSPLLYWFTNLLCDFIIFVITAILMISTLFIFQSHDIFSSSGYIGTLIVVFLLFGLSGISFAYLFSFFVQSSAKASVLFTLINLFTGTIASVVINLLAIDSDISNIKTFIFIFSFNPIFAGSSAFMHLFSAMYIDGTCLQCGSNCQTQDPLQFLDVGDNVKHPHGILNFIIFLAVDTVLYFGLVLMIEYGLVKRLWFIIRSTQIKMEDKNMEVDADVLLEKEHVIASSRGHSGKGTVLQVNDLGKKYNRKATAVYGVSFQVGKGECFGLLGVNGAGKTTTFKMLTGEEIPNKGDARILQLSLHKQKSTFLSQIGY</sequence>
<dbReference type="GO" id="GO:0005524">
    <property type="term" value="F:ATP binding"/>
    <property type="evidence" value="ECO:0007669"/>
    <property type="project" value="UniProtKB-KW"/>
</dbReference>
<feature type="transmembrane region" description="Helical" evidence="10">
    <location>
        <begin position="1138"/>
        <end position="1160"/>
    </location>
</feature>
<evidence type="ECO:0000256" key="9">
    <source>
        <dbReference type="ARBA" id="ARBA00023136"/>
    </source>
</evidence>
<dbReference type="PROSITE" id="PS00211">
    <property type="entry name" value="ABC_TRANSPORTER_1"/>
    <property type="match status" value="1"/>
</dbReference>
<protein>
    <recommendedName>
        <fullName evidence="11">ABC transporter domain-containing protein</fullName>
    </recommendedName>
</protein>
<evidence type="ECO:0000259" key="11">
    <source>
        <dbReference type="PROSITE" id="PS50893"/>
    </source>
</evidence>
<evidence type="ECO:0000256" key="5">
    <source>
        <dbReference type="ARBA" id="ARBA00022737"/>
    </source>
</evidence>
<dbReference type="PANTHER" id="PTHR19229">
    <property type="entry name" value="ATP-BINDING CASSETTE TRANSPORTER SUBFAMILY A ABCA"/>
    <property type="match status" value="1"/>
</dbReference>
<dbReference type="SMART" id="SM00382">
    <property type="entry name" value="AAA"/>
    <property type="match status" value="1"/>
</dbReference>
<dbReference type="PANTHER" id="PTHR19229:SF36">
    <property type="entry name" value="ATP-BINDING CASSETTE SUB-FAMILY A MEMBER 2"/>
    <property type="match status" value="1"/>
</dbReference>
<keyword evidence="5" id="KW-0677">Repeat</keyword>
<accession>A0A1B6FUV8</accession>
<dbReference type="InterPro" id="IPR003439">
    <property type="entry name" value="ABC_transporter-like_ATP-bd"/>
</dbReference>
<feature type="transmembrane region" description="Helical" evidence="10">
    <location>
        <begin position="1229"/>
        <end position="1254"/>
    </location>
</feature>
<name>A0A1B6FUV8_9HEMI</name>
<keyword evidence="9 10" id="KW-0472">Membrane</keyword>
<comment type="similarity">
    <text evidence="2">Belongs to the ABC transporter superfamily. ABCA family.</text>
</comment>
<proteinExistence type="inferred from homology"/>
<dbReference type="Gene3D" id="3.40.50.300">
    <property type="entry name" value="P-loop containing nucleotide triphosphate hydrolases"/>
    <property type="match status" value="2"/>
</dbReference>
<organism evidence="12">
    <name type="scientific">Cuerna arida</name>
    <dbReference type="NCBI Taxonomy" id="1464854"/>
    <lineage>
        <taxon>Eukaryota</taxon>
        <taxon>Metazoa</taxon>
        <taxon>Ecdysozoa</taxon>
        <taxon>Arthropoda</taxon>
        <taxon>Hexapoda</taxon>
        <taxon>Insecta</taxon>
        <taxon>Pterygota</taxon>
        <taxon>Neoptera</taxon>
        <taxon>Paraneoptera</taxon>
        <taxon>Hemiptera</taxon>
        <taxon>Auchenorrhyncha</taxon>
        <taxon>Membracoidea</taxon>
        <taxon>Cicadellidae</taxon>
        <taxon>Cicadellinae</taxon>
        <taxon>Proconiini</taxon>
        <taxon>Cuerna</taxon>
    </lineage>
</organism>
<feature type="transmembrane region" description="Helical" evidence="10">
    <location>
        <begin position="1107"/>
        <end position="1132"/>
    </location>
</feature>
<dbReference type="GO" id="GO:0140359">
    <property type="term" value="F:ABC-type transporter activity"/>
    <property type="evidence" value="ECO:0007669"/>
    <property type="project" value="InterPro"/>
</dbReference>
<dbReference type="InterPro" id="IPR027417">
    <property type="entry name" value="P-loop_NTPase"/>
</dbReference>
<feature type="transmembrane region" description="Helical" evidence="10">
    <location>
        <begin position="346"/>
        <end position="369"/>
    </location>
</feature>
<comment type="subcellular location">
    <subcellularLocation>
        <location evidence="1">Membrane</location>
        <topology evidence="1">Multi-pass membrane protein</topology>
    </subcellularLocation>
</comment>
<feature type="transmembrane region" description="Helical" evidence="10">
    <location>
        <begin position="1172"/>
        <end position="1192"/>
    </location>
</feature>
<dbReference type="EMBL" id="GECZ01015840">
    <property type="protein sequence ID" value="JAS53929.1"/>
    <property type="molecule type" value="Transcribed_RNA"/>
</dbReference>
<evidence type="ECO:0000256" key="10">
    <source>
        <dbReference type="SAM" id="Phobius"/>
    </source>
</evidence>
<feature type="transmembrane region" description="Helical" evidence="10">
    <location>
        <begin position="1024"/>
        <end position="1048"/>
    </location>
</feature>
<gene>
    <name evidence="12" type="ORF">g.37352</name>
</gene>
<dbReference type="Pfam" id="PF12698">
    <property type="entry name" value="ABC2_membrane_3"/>
    <property type="match status" value="2"/>
</dbReference>
<feature type="transmembrane region" description="Helical" evidence="10">
    <location>
        <begin position="419"/>
        <end position="446"/>
    </location>
</feature>
<feature type="non-terminal residue" evidence="12">
    <location>
        <position position="1378"/>
    </location>
</feature>
<keyword evidence="3" id="KW-0813">Transport</keyword>
<keyword evidence="4 10" id="KW-0812">Transmembrane</keyword>
<evidence type="ECO:0000256" key="8">
    <source>
        <dbReference type="ARBA" id="ARBA00022989"/>
    </source>
</evidence>
<feature type="domain" description="ABC transporter" evidence="11">
    <location>
        <begin position="497"/>
        <end position="728"/>
    </location>
</feature>
<evidence type="ECO:0000256" key="7">
    <source>
        <dbReference type="ARBA" id="ARBA00022840"/>
    </source>
</evidence>
<dbReference type="FunFam" id="3.40.50.300:FF:000933">
    <property type="entry name" value="ABC transporter A family member 7"/>
    <property type="match status" value="1"/>
</dbReference>
<dbReference type="InterPro" id="IPR017871">
    <property type="entry name" value="ABC_transporter-like_CS"/>
</dbReference>
<feature type="transmembrane region" description="Helical" evidence="10">
    <location>
        <begin position="315"/>
        <end position="339"/>
    </location>
</feature>
<keyword evidence="8 10" id="KW-1133">Transmembrane helix</keyword>
<dbReference type="InterPro" id="IPR013525">
    <property type="entry name" value="ABC2_TM"/>
</dbReference>
<dbReference type="Pfam" id="PF00005">
    <property type="entry name" value="ABC_tran"/>
    <property type="match status" value="2"/>
</dbReference>
<keyword evidence="7" id="KW-0067">ATP-binding</keyword>
<dbReference type="GO" id="GO:0016020">
    <property type="term" value="C:membrane"/>
    <property type="evidence" value="ECO:0007669"/>
    <property type="project" value="UniProtKB-SubCell"/>
</dbReference>
<dbReference type="InterPro" id="IPR003593">
    <property type="entry name" value="AAA+_ATPase"/>
</dbReference>
<feature type="transmembrane region" description="Helical" evidence="10">
    <location>
        <begin position="1068"/>
        <end position="1095"/>
    </location>
</feature>
<dbReference type="GO" id="GO:0016887">
    <property type="term" value="F:ATP hydrolysis activity"/>
    <property type="evidence" value="ECO:0007669"/>
    <property type="project" value="InterPro"/>
</dbReference>
<feature type="non-terminal residue" evidence="12">
    <location>
        <position position="1"/>
    </location>
</feature>
<dbReference type="InterPro" id="IPR026082">
    <property type="entry name" value="ABCA"/>
</dbReference>
<evidence type="ECO:0000313" key="12">
    <source>
        <dbReference type="EMBL" id="JAS53929.1"/>
    </source>
</evidence>
<dbReference type="PROSITE" id="PS50893">
    <property type="entry name" value="ABC_TRANSPORTER_2"/>
    <property type="match status" value="1"/>
</dbReference>
<feature type="transmembrane region" description="Helical" evidence="10">
    <location>
        <begin position="31"/>
        <end position="52"/>
    </location>
</feature>
<feature type="transmembrane region" description="Helical" evidence="10">
    <location>
        <begin position="280"/>
        <end position="303"/>
    </location>
</feature>
<dbReference type="SUPFAM" id="SSF52540">
    <property type="entry name" value="P-loop containing nucleoside triphosphate hydrolases"/>
    <property type="match status" value="2"/>
</dbReference>